<keyword evidence="18" id="KW-1185">Reference proteome</keyword>
<dbReference type="PROSITE" id="PS50262">
    <property type="entry name" value="G_PROTEIN_RECEP_F1_2"/>
    <property type="match status" value="1"/>
</dbReference>
<reference evidence="17" key="2">
    <citation type="submission" date="2025-08" db="UniProtKB">
        <authorList>
            <consortium name="Ensembl"/>
        </authorList>
    </citation>
    <scope>IDENTIFICATION</scope>
</reference>
<dbReference type="PROSITE" id="PS00237">
    <property type="entry name" value="G_PROTEIN_RECEP_F1_1"/>
    <property type="match status" value="1"/>
</dbReference>
<keyword evidence="11 14" id="KW-0675">Receptor</keyword>
<feature type="domain" description="G-protein coupled receptors family 1 profile" evidence="16">
    <location>
        <begin position="52"/>
        <end position="299"/>
    </location>
</feature>
<dbReference type="Ensembl" id="ENSDCDT00010063047.1">
    <property type="protein sequence ID" value="ENSDCDP00010052559.1"/>
    <property type="gene ID" value="ENSDCDG00010030706.1"/>
</dbReference>
<feature type="compositionally biased region" description="Polar residues" evidence="15">
    <location>
        <begin position="1"/>
        <end position="20"/>
    </location>
</feature>
<dbReference type="PROSITE" id="PS00238">
    <property type="entry name" value="OPSIN"/>
    <property type="match status" value="1"/>
</dbReference>
<dbReference type="InterPro" id="IPR001760">
    <property type="entry name" value="Opsin"/>
</dbReference>
<dbReference type="GO" id="GO:0007602">
    <property type="term" value="P:phototransduction"/>
    <property type="evidence" value="ECO:0007669"/>
    <property type="project" value="UniProtKB-KW"/>
</dbReference>
<evidence type="ECO:0000313" key="17">
    <source>
        <dbReference type="Ensembl" id="ENSDCDP00010052559.1"/>
    </source>
</evidence>
<evidence type="ECO:0000256" key="12">
    <source>
        <dbReference type="ARBA" id="ARBA00023180"/>
    </source>
</evidence>
<keyword evidence="12" id="KW-0325">Glycoprotein</keyword>
<evidence type="ECO:0000256" key="13">
    <source>
        <dbReference type="ARBA" id="ARBA00023224"/>
    </source>
</evidence>
<dbReference type="GeneTree" id="ENSGT01150000286935"/>
<dbReference type="PRINTS" id="PR00238">
    <property type="entry name" value="OPSIN"/>
</dbReference>
<dbReference type="PRINTS" id="PR00237">
    <property type="entry name" value="GPCRRHODOPSN"/>
</dbReference>
<protein>
    <recommendedName>
        <fullName evidence="16">G-protein coupled receptors family 1 profile domain-containing protein</fullName>
    </recommendedName>
</protein>
<feature type="transmembrane region" description="Helical" evidence="14">
    <location>
        <begin position="109"/>
        <end position="131"/>
    </location>
</feature>
<dbReference type="GO" id="GO:0007601">
    <property type="term" value="P:visual perception"/>
    <property type="evidence" value="ECO:0007669"/>
    <property type="project" value="InterPro"/>
</dbReference>
<keyword evidence="5 14" id="KW-0681">Retinal protein</keyword>
<reference evidence="17" key="3">
    <citation type="submission" date="2025-09" db="UniProtKB">
        <authorList>
            <consortium name="Ensembl"/>
        </authorList>
    </citation>
    <scope>IDENTIFICATION</scope>
</reference>
<evidence type="ECO:0000256" key="2">
    <source>
        <dbReference type="ARBA" id="ARBA00022543"/>
    </source>
</evidence>
<dbReference type="InterPro" id="IPR017452">
    <property type="entry name" value="GPCR_Rhodpsn_7TM"/>
</dbReference>
<dbReference type="GO" id="GO:0009881">
    <property type="term" value="F:photoreceptor activity"/>
    <property type="evidence" value="ECO:0007669"/>
    <property type="project" value="UniProtKB-KW"/>
</dbReference>
<evidence type="ECO:0000256" key="3">
    <source>
        <dbReference type="ARBA" id="ARBA00022606"/>
    </source>
</evidence>
<feature type="transmembrane region" description="Helical" evidence="14">
    <location>
        <begin position="197"/>
        <end position="223"/>
    </location>
</feature>
<evidence type="ECO:0000259" key="16">
    <source>
        <dbReference type="PROSITE" id="PS50262"/>
    </source>
</evidence>
<dbReference type="Proteomes" id="UP000694580">
    <property type="component" value="Chromosome 15"/>
</dbReference>
<dbReference type="PRINTS" id="PR01244">
    <property type="entry name" value="PEROPSIN"/>
</dbReference>
<dbReference type="InterPro" id="IPR002962">
    <property type="entry name" value="Peropsin"/>
</dbReference>
<dbReference type="Gene3D" id="1.20.1070.10">
    <property type="entry name" value="Rhodopsin 7-helix transmembrane proteins"/>
    <property type="match status" value="1"/>
</dbReference>
<dbReference type="RefSeq" id="XP_028809960.1">
    <property type="nucleotide sequence ID" value="XM_028954127.1"/>
</dbReference>
<keyword evidence="6 14" id="KW-1133">Transmembrane helix</keyword>
<feature type="region of interest" description="Disordered" evidence="15">
    <location>
        <begin position="1"/>
        <end position="22"/>
    </location>
</feature>
<evidence type="ECO:0000256" key="7">
    <source>
        <dbReference type="ARBA" id="ARBA00022991"/>
    </source>
</evidence>
<evidence type="ECO:0000256" key="1">
    <source>
        <dbReference type="ARBA" id="ARBA00004141"/>
    </source>
</evidence>
<accession>A0AAY4E5N5</accession>
<keyword evidence="10" id="KW-1015">Disulfide bond</keyword>
<keyword evidence="7 14" id="KW-0157">Chromophore</keyword>
<feature type="region of interest" description="Disordered" evidence="15">
    <location>
        <begin position="355"/>
        <end position="378"/>
    </location>
</feature>
<dbReference type="Pfam" id="PF00001">
    <property type="entry name" value="7tm_1"/>
    <property type="match status" value="1"/>
</dbReference>
<feature type="transmembrane region" description="Helical" evidence="14">
    <location>
        <begin position="73"/>
        <end position="97"/>
    </location>
</feature>
<feature type="transmembrane region" description="Helical" evidence="14">
    <location>
        <begin position="151"/>
        <end position="170"/>
    </location>
</feature>
<evidence type="ECO:0000256" key="8">
    <source>
        <dbReference type="ARBA" id="ARBA00023040"/>
    </source>
</evidence>
<dbReference type="InterPro" id="IPR050125">
    <property type="entry name" value="GPCR_opsins"/>
</dbReference>
<proteinExistence type="inferred from homology"/>
<evidence type="ECO:0000256" key="9">
    <source>
        <dbReference type="ARBA" id="ARBA00023136"/>
    </source>
</evidence>
<evidence type="ECO:0000256" key="11">
    <source>
        <dbReference type="ARBA" id="ARBA00023170"/>
    </source>
</evidence>
<dbReference type="CDD" id="cd15086">
    <property type="entry name" value="7tmA_tmt_opsin"/>
    <property type="match status" value="1"/>
</dbReference>
<comment type="subcellular location">
    <subcellularLocation>
        <location evidence="1 14">Membrane</location>
        <topology evidence="1 14">Multi-pass membrane protein</topology>
    </subcellularLocation>
</comment>
<dbReference type="PANTHER" id="PTHR24240">
    <property type="entry name" value="OPSIN"/>
    <property type="match status" value="1"/>
</dbReference>
<keyword evidence="8 14" id="KW-0297">G-protein coupled receptor</keyword>
<keyword evidence="13 14" id="KW-0807">Transducer</keyword>
<evidence type="ECO:0000256" key="6">
    <source>
        <dbReference type="ARBA" id="ARBA00022989"/>
    </source>
</evidence>
<sequence length="378" mass="41904">MFSEEANFNSSPNGTGSTDQDWADSASHKLSRSGLNVVAVFLGSIMLFGFLNNLVVLVLFCKFKTLRTPVNMLLLNISVSDLLVCLFGTTLSFASSIRGRWLVGKHGCMWYGFINSCFGIVSLISLTILSYERYSTLTVYNKRPPDYRKPLLAVLSSWLYSLLWTVPPLLGWSSYGLEGAGTSCSVTWTSDTAQSHSYIICLFIFCLGLPVLIMVYCYGRLLYAVKQVGRIRKTAARRREYHILFMVMTTVVCYLLCWMPYGVVAMMATFGRPGLITPIASVVPSLLAKSSTVINPIIYILMNKQFYRCFLILFHCKGRSPENGHSSMPSKTTALQLNRRGCSLAVTNAVLPSAMPNHATPQDHSQPPSPCESQSPQA</sequence>
<name>A0AAY4E5N5_9TELE</name>
<dbReference type="InterPro" id="IPR000276">
    <property type="entry name" value="GPCR_Rhodpsn"/>
</dbReference>
<dbReference type="InterPro" id="IPR027430">
    <property type="entry name" value="Retinal_BS"/>
</dbReference>
<dbReference type="SUPFAM" id="SSF81321">
    <property type="entry name" value="Family A G protein-coupled receptor-like"/>
    <property type="match status" value="1"/>
</dbReference>
<feature type="transmembrane region" description="Helical" evidence="14">
    <location>
        <begin position="37"/>
        <end position="61"/>
    </location>
</feature>
<dbReference type="FunFam" id="1.20.1070.10:FF:000197">
    <property type="entry name" value="Teleost multiple tissue opsin 2b"/>
    <property type="match status" value="1"/>
</dbReference>
<dbReference type="GO" id="GO:0004930">
    <property type="term" value="F:G protein-coupled receptor activity"/>
    <property type="evidence" value="ECO:0007669"/>
    <property type="project" value="UniProtKB-KW"/>
</dbReference>
<dbReference type="GeneID" id="114764457"/>
<keyword evidence="4 14" id="KW-0812">Transmembrane</keyword>
<keyword evidence="2 14" id="KW-0600">Photoreceptor protein</keyword>
<evidence type="ECO:0000256" key="5">
    <source>
        <dbReference type="ARBA" id="ARBA00022925"/>
    </source>
</evidence>
<evidence type="ECO:0000313" key="18">
    <source>
        <dbReference type="Proteomes" id="UP000694580"/>
    </source>
</evidence>
<dbReference type="GO" id="GO:0016020">
    <property type="term" value="C:membrane"/>
    <property type="evidence" value="ECO:0007669"/>
    <property type="project" value="UniProtKB-SubCell"/>
</dbReference>
<gene>
    <name evidence="17" type="primary">tmtops2a</name>
</gene>
<dbReference type="AlphaFoldDB" id="A0AAY4E5N5"/>
<keyword evidence="3 14" id="KW-0716">Sensory transduction</keyword>
<feature type="transmembrane region" description="Helical" evidence="14">
    <location>
        <begin position="243"/>
        <end position="263"/>
    </location>
</feature>
<evidence type="ECO:0000256" key="4">
    <source>
        <dbReference type="ARBA" id="ARBA00022692"/>
    </source>
</evidence>
<keyword evidence="9 14" id="KW-0472">Membrane</keyword>
<feature type="transmembrane region" description="Helical" evidence="14">
    <location>
        <begin position="275"/>
        <end position="301"/>
    </location>
</feature>
<evidence type="ECO:0000256" key="14">
    <source>
        <dbReference type="RuleBase" id="RU004951"/>
    </source>
</evidence>
<comment type="similarity">
    <text evidence="14">Belongs to the G-protein coupled receptor 1 family. Opsin subfamily.</text>
</comment>
<evidence type="ECO:0000256" key="15">
    <source>
        <dbReference type="SAM" id="MobiDB-lite"/>
    </source>
</evidence>
<organism evidence="17 18">
    <name type="scientific">Denticeps clupeoides</name>
    <name type="common">denticle herring</name>
    <dbReference type="NCBI Taxonomy" id="299321"/>
    <lineage>
        <taxon>Eukaryota</taxon>
        <taxon>Metazoa</taxon>
        <taxon>Chordata</taxon>
        <taxon>Craniata</taxon>
        <taxon>Vertebrata</taxon>
        <taxon>Euteleostomi</taxon>
        <taxon>Actinopterygii</taxon>
        <taxon>Neopterygii</taxon>
        <taxon>Teleostei</taxon>
        <taxon>Clupei</taxon>
        <taxon>Clupeiformes</taxon>
        <taxon>Denticipitoidei</taxon>
        <taxon>Denticipitidae</taxon>
        <taxon>Denticeps</taxon>
    </lineage>
</organism>
<reference evidence="17 18" key="1">
    <citation type="submission" date="2020-06" db="EMBL/GenBank/DDBJ databases">
        <authorList>
            <consortium name="Wellcome Sanger Institute Data Sharing"/>
        </authorList>
    </citation>
    <scope>NUCLEOTIDE SEQUENCE [LARGE SCALE GENOMIC DNA]</scope>
</reference>
<evidence type="ECO:0000256" key="10">
    <source>
        <dbReference type="ARBA" id="ARBA00023157"/>
    </source>
</evidence>